<dbReference type="RefSeq" id="WP_126023174.1">
    <property type="nucleotide sequence ID" value="NZ_RXFT01000007.1"/>
</dbReference>
<dbReference type="AlphaFoldDB" id="A0A433MNJ7"/>
<dbReference type="EMBL" id="RXFT01000007">
    <property type="protein sequence ID" value="RUR69060.1"/>
    <property type="molecule type" value="Genomic_DNA"/>
</dbReference>
<evidence type="ECO:0000313" key="1">
    <source>
        <dbReference type="EMBL" id="RUR69060.1"/>
    </source>
</evidence>
<proteinExistence type="predicted"/>
<accession>A0A433MNJ7</accession>
<evidence type="ECO:0000313" key="2">
    <source>
        <dbReference type="Proteomes" id="UP000281118"/>
    </source>
</evidence>
<organism evidence="1 2">
    <name type="scientific">Variovorax guangxiensis</name>
    <dbReference type="NCBI Taxonomy" id="1775474"/>
    <lineage>
        <taxon>Bacteria</taxon>
        <taxon>Pseudomonadati</taxon>
        <taxon>Pseudomonadota</taxon>
        <taxon>Betaproteobacteria</taxon>
        <taxon>Burkholderiales</taxon>
        <taxon>Comamonadaceae</taxon>
        <taxon>Variovorax</taxon>
    </lineage>
</organism>
<protein>
    <submittedName>
        <fullName evidence="1">Uncharacterized protein</fullName>
    </submittedName>
</protein>
<sequence>MNSVVLSGKLRQQARIGRRRLLKFDESGNRIGESNPAAILSDHEVELMLELRRETGPDGRPAHSYLWLAEKFEVSRETVRSICTGRRRACFVARTAMEAV</sequence>
<dbReference type="Proteomes" id="UP000281118">
    <property type="component" value="Unassembled WGS sequence"/>
</dbReference>
<reference evidence="1 2" key="1">
    <citation type="submission" date="2018-12" db="EMBL/GenBank/DDBJ databases">
        <title>The genome sequences of Variovorax guangxiensis DSM 27352.</title>
        <authorList>
            <person name="Gao J."/>
            <person name="Sun J."/>
        </authorList>
    </citation>
    <scope>NUCLEOTIDE SEQUENCE [LARGE SCALE GENOMIC DNA]</scope>
    <source>
        <strain evidence="1 2">DSM 27352</strain>
    </source>
</reference>
<comment type="caution">
    <text evidence="1">The sequence shown here is derived from an EMBL/GenBank/DDBJ whole genome shotgun (WGS) entry which is preliminary data.</text>
</comment>
<dbReference type="OrthoDB" id="8643926at2"/>
<name>A0A433MNJ7_9BURK</name>
<gene>
    <name evidence="1" type="ORF">EJP67_18540</name>
</gene>